<feature type="compositionally biased region" description="Low complexity" evidence="1">
    <location>
        <begin position="102"/>
        <end position="112"/>
    </location>
</feature>
<protein>
    <recommendedName>
        <fullName evidence="2">Primase C-terminal 2 domain-containing protein</fullName>
    </recommendedName>
</protein>
<dbReference type="Proteomes" id="UP000095591">
    <property type="component" value="Unassembled WGS sequence"/>
</dbReference>
<proteinExistence type="predicted"/>
<reference evidence="3 4" key="1">
    <citation type="submission" date="2015-09" db="EMBL/GenBank/DDBJ databases">
        <authorList>
            <consortium name="Pathogen Informatics"/>
        </authorList>
    </citation>
    <scope>NUCLEOTIDE SEQUENCE [LARGE SCALE GENOMIC DNA]</scope>
    <source>
        <strain evidence="3 4">2789STDY5608872</strain>
    </source>
</reference>
<feature type="domain" description="Primase C-terminal 2" evidence="2">
    <location>
        <begin position="10"/>
        <end position="84"/>
    </location>
</feature>
<dbReference type="RefSeq" id="WP_057320009.1">
    <property type="nucleotide sequence ID" value="NZ_CYXP01000013.1"/>
</dbReference>
<organism evidence="3 4">
    <name type="scientific">Parabacteroides distasonis</name>
    <dbReference type="NCBI Taxonomy" id="823"/>
    <lineage>
        <taxon>Bacteria</taxon>
        <taxon>Pseudomonadati</taxon>
        <taxon>Bacteroidota</taxon>
        <taxon>Bacteroidia</taxon>
        <taxon>Bacteroidales</taxon>
        <taxon>Tannerellaceae</taxon>
        <taxon>Parabacteroides</taxon>
    </lineage>
</organism>
<evidence type="ECO:0000313" key="3">
    <source>
        <dbReference type="EMBL" id="CUN32983.1"/>
    </source>
</evidence>
<gene>
    <name evidence="3" type="ORF">ERS852429_04217</name>
</gene>
<dbReference type="Pfam" id="PF13148">
    <property type="entry name" value="DUF3987"/>
    <property type="match status" value="1"/>
</dbReference>
<dbReference type="InterPro" id="IPR025048">
    <property type="entry name" value="DUF3987"/>
</dbReference>
<dbReference type="AlphaFoldDB" id="A0A173W0J0"/>
<name>A0A173W0J0_PARDI</name>
<dbReference type="Pfam" id="PF08707">
    <property type="entry name" value="PriCT_2"/>
    <property type="match status" value="1"/>
</dbReference>
<dbReference type="GO" id="GO:0016817">
    <property type="term" value="F:hydrolase activity, acting on acid anhydrides"/>
    <property type="evidence" value="ECO:0007669"/>
    <property type="project" value="InterPro"/>
</dbReference>
<dbReference type="EMBL" id="CYXP01000013">
    <property type="protein sequence ID" value="CUN32983.1"/>
    <property type="molecule type" value="Genomic_DNA"/>
</dbReference>
<dbReference type="InterPro" id="IPR014819">
    <property type="entry name" value="PriCT_2"/>
</dbReference>
<evidence type="ECO:0000259" key="2">
    <source>
        <dbReference type="Pfam" id="PF08707"/>
    </source>
</evidence>
<feature type="region of interest" description="Disordered" evidence="1">
    <location>
        <begin position="92"/>
        <end position="116"/>
    </location>
</feature>
<accession>A0A173W0J0</accession>
<evidence type="ECO:0000313" key="4">
    <source>
        <dbReference type="Proteomes" id="UP000095591"/>
    </source>
</evidence>
<sequence length="601" mass="67680">MSDSLSRLVEAVRSAGVDIAPGYCEYVRLAFAIANDCGEAGREGFIALCSLSVKFNREKAERLFSNSLKKGDHRIHLGTAFHLAELAGVRLEPPSRPRDTHASNASNANNAAPVSHTRACDNNVEIEIEEQVDPFTHLPFFPEGHEWPRMLRQIMAFGQSREQRDVLLLGGLTTLGASLAQTLRFLYGGKWFFSSLQTFVVAPPASGKGVLAWTRMLVQPIHDEIRATVAEEMKRYKKEMTSFNSLGREKAKAEEPEMPLNRMFIFSGNNTGTGILQNIIDSGGVGIICETEADMVSNSIASDYGHWSEVIRCSFDHDPLSYNRRTDREYRELRHSHLSVLISGTPGQVKPLIPSSENGLFSRQMFYYMPRVLHWINQFSLQRTDTSLEFQKLGKDWIAHLREIQKLGVISLRLTDAQIVSFNEVFQTLFERSRKGTGNEMNSSVVRMAINIGRILSIVALLRITGECEEAGDFAASLRKSPRLTPDPQTCSDNIKDGIITRWDLSIQEDDFQAVLSLAEPMYLHAVHILSFLPANEVKNRGMADQERLFITLDTDFTYQSLLEEAEKLKIPKNTACSCLQRWQKQGIVRKGEKRGDYKKT</sequence>
<evidence type="ECO:0000256" key="1">
    <source>
        <dbReference type="SAM" id="MobiDB-lite"/>
    </source>
</evidence>